<sequence>MDDRIGSTICYVTILHIVVLGISYWQMNKDVDDSIVGSLFDLLKSLSSIHFSMENAVIGFCIAFVLAAIVIGVASFSSERNPYRVWRYLLWLVVVLFATSIWILAINAMGYLLVL</sequence>
<evidence type="ECO:0000313" key="2">
    <source>
        <dbReference type="Proteomes" id="UP001055811"/>
    </source>
</evidence>
<dbReference type="EMBL" id="CM042015">
    <property type="protein sequence ID" value="KAI3710065.1"/>
    <property type="molecule type" value="Genomic_DNA"/>
</dbReference>
<reference evidence="2" key="1">
    <citation type="journal article" date="2022" name="Mol. Ecol. Resour.">
        <title>The genomes of chicory, endive, great burdock and yacon provide insights into Asteraceae palaeo-polyploidization history and plant inulin production.</title>
        <authorList>
            <person name="Fan W."/>
            <person name="Wang S."/>
            <person name="Wang H."/>
            <person name="Wang A."/>
            <person name="Jiang F."/>
            <person name="Liu H."/>
            <person name="Zhao H."/>
            <person name="Xu D."/>
            <person name="Zhang Y."/>
        </authorList>
    </citation>
    <scope>NUCLEOTIDE SEQUENCE [LARGE SCALE GENOMIC DNA]</scope>
    <source>
        <strain evidence="2">cv. Punajuju</strain>
    </source>
</reference>
<name>A0ACB9ANQ1_CICIN</name>
<accession>A0ACB9ANQ1</accession>
<evidence type="ECO:0000313" key="1">
    <source>
        <dbReference type="EMBL" id="KAI3710065.1"/>
    </source>
</evidence>
<comment type="caution">
    <text evidence="1">The sequence shown here is derived from an EMBL/GenBank/DDBJ whole genome shotgun (WGS) entry which is preliminary data.</text>
</comment>
<reference evidence="1 2" key="2">
    <citation type="journal article" date="2022" name="Mol. Ecol. Resour.">
        <title>The genomes of chicory, endive, great burdock and yacon provide insights into Asteraceae paleo-polyploidization history and plant inulin production.</title>
        <authorList>
            <person name="Fan W."/>
            <person name="Wang S."/>
            <person name="Wang H."/>
            <person name="Wang A."/>
            <person name="Jiang F."/>
            <person name="Liu H."/>
            <person name="Zhao H."/>
            <person name="Xu D."/>
            <person name="Zhang Y."/>
        </authorList>
    </citation>
    <scope>NUCLEOTIDE SEQUENCE [LARGE SCALE GENOMIC DNA]</scope>
    <source>
        <strain evidence="2">cv. Punajuju</strain>
        <tissue evidence="1">Leaves</tissue>
    </source>
</reference>
<protein>
    <submittedName>
        <fullName evidence="1">Uncharacterized protein</fullName>
    </submittedName>
</protein>
<gene>
    <name evidence="1" type="ORF">L2E82_39838</name>
</gene>
<keyword evidence="2" id="KW-1185">Reference proteome</keyword>
<proteinExistence type="predicted"/>
<organism evidence="1 2">
    <name type="scientific">Cichorium intybus</name>
    <name type="common">Chicory</name>
    <dbReference type="NCBI Taxonomy" id="13427"/>
    <lineage>
        <taxon>Eukaryota</taxon>
        <taxon>Viridiplantae</taxon>
        <taxon>Streptophyta</taxon>
        <taxon>Embryophyta</taxon>
        <taxon>Tracheophyta</taxon>
        <taxon>Spermatophyta</taxon>
        <taxon>Magnoliopsida</taxon>
        <taxon>eudicotyledons</taxon>
        <taxon>Gunneridae</taxon>
        <taxon>Pentapetalae</taxon>
        <taxon>asterids</taxon>
        <taxon>campanulids</taxon>
        <taxon>Asterales</taxon>
        <taxon>Asteraceae</taxon>
        <taxon>Cichorioideae</taxon>
        <taxon>Cichorieae</taxon>
        <taxon>Cichoriinae</taxon>
        <taxon>Cichorium</taxon>
    </lineage>
</organism>
<dbReference type="Proteomes" id="UP001055811">
    <property type="component" value="Linkage Group LG07"/>
</dbReference>